<dbReference type="KEGG" id="hro:HELRODRAFT_111195"/>
<dbReference type="PROSITE" id="PS50189">
    <property type="entry name" value="NTR"/>
    <property type="match status" value="1"/>
</dbReference>
<keyword evidence="4" id="KW-0732">Signal</keyword>
<evidence type="ECO:0000259" key="10">
    <source>
        <dbReference type="PROSITE" id="PS50027"/>
    </source>
</evidence>
<dbReference type="InterPro" id="IPR050440">
    <property type="entry name" value="Laminin/Netrin_ECM"/>
</dbReference>
<dbReference type="EnsemblMetazoa" id="HelroT111195">
    <property type="protein sequence ID" value="HelroP111195"/>
    <property type="gene ID" value="HelroG111195"/>
</dbReference>
<keyword evidence="5" id="KW-0677">Repeat</keyword>
<reference evidence="13 15" key="2">
    <citation type="journal article" date="2013" name="Nature">
        <title>Insights into bilaterian evolution from three spiralian genomes.</title>
        <authorList>
            <person name="Simakov O."/>
            <person name="Marletaz F."/>
            <person name="Cho S.J."/>
            <person name="Edsinger-Gonzales E."/>
            <person name="Havlak P."/>
            <person name="Hellsten U."/>
            <person name="Kuo D.H."/>
            <person name="Larsson T."/>
            <person name="Lv J."/>
            <person name="Arendt D."/>
            <person name="Savage R."/>
            <person name="Osoegawa K."/>
            <person name="de Jong P."/>
            <person name="Grimwood J."/>
            <person name="Chapman J.A."/>
            <person name="Shapiro H."/>
            <person name="Aerts A."/>
            <person name="Otillar R.P."/>
            <person name="Terry A.Y."/>
            <person name="Boore J.L."/>
            <person name="Grigoriev I.V."/>
            <person name="Lindberg D.R."/>
            <person name="Seaver E.C."/>
            <person name="Weisblat D.A."/>
            <person name="Putnam N.H."/>
            <person name="Rokhsar D.S."/>
        </authorList>
    </citation>
    <scope>NUCLEOTIDE SEQUENCE</scope>
</reference>
<evidence type="ECO:0000256" key="1">
    <source>
        <dbReference type="ARBA" id="ARBA00004613"/>
    </source>
</evidence>
<dbReference type="OMA" id="DRKACRA"/>
<dbReference type="SUPFAM" id="SSF49785">
    <property type="entry name" value="Galactose-binding domain-like"/>
    <property type="match status" value="1"/>
</dbReference>
<proteinExistence type="predicted"/>
<dbReference type="Proteomes" id="UP000015101">
    <property type="component" value="Unassembled WGS sequence"/>
</dbReference>
<dbReference type="GO" id="GO:0005604">
    <property type="term" value="C:basement membrane"/>
    <property type="evidence" value="ECO:0000318"/>
    <property type="project" value="GO_Central"/>
</dbReference>
<dbReference type="InterPro" id="IPR018933">
    <property type="entry name" value="Netrin_module_non-TIMP"/>
</dbReference>
<evidence type="ECO:0000256" key="6">
    <source>
        <dbReference type="ARBA" id="ARBA00023157"/>
    </source>
</evidence>
<dbReference type="InParanoid" id="T1EF94"/>
<keyword evidence="7" id="KW-0325">Glycoprotein</keyword>
<dbReference type="Pfam" id="PF00055">
    <property type="entry name" value="Laminin_N"/>
    <property type="match status" value="1"/>
</dbReference>
<dbReference type="FunFam" id="2.60.120.260:FF:000098">
    <property type="entry name" value="Netrin-A, isoform B"/>
    <property type="match status" value="1"/>
</dbReference>
<feature type="disulfide bond" evidence="9">
    <location>
        <begin position="410"/>
        <end position="427"/>
    </location>
</feature>
<dbReference type="GeneID" id="20195246"/>
<dbReference type="Gene3D" id="2.60.120.260">
    <property type="entry name" value="Galactose-binding domain-like"/>
    <property type="match status" value="1"/>
</dbReference>
<comment type="subcellular location">
    <subcellularLocation>
        <location evidence="1">Secreted</location>
    </subcellularLocation>
</comment>
<dbReference type="SUPFAM" id="SSF57196">
    <property type="entry name" value="EGF/Laminin"/>
    <property type="match status" value="3"/>
</dbReference>
<dbReference type="GO" id="GO:0008045">
    <property type="term" value="P:motor neuron axon guidance"/>
    <property type="evidence" value="ECO:0000318"/>
    <property type="project" value="GO_Central"/>
</dbReference>
<protein>
    <recommendedName>
        <fullName evidence="2">Netrin-1</fullName>
    </recommendedName>
</protein>
<keyword evidence="3" id="KW-0964">Secreted</keyword>
<dbReference type="GO" id="GO:0009888">
    <property type="term" value="P:tissue development"/>
    <property type="evidence" value="ECO:0000318"/>
    <property type="project" value="GO_Central"/>
</dbReference>
<dbReference type="PANTHER" id="PTHR10574">
    <property type="entry name" value="NETRIN/LAMININ-RELATED"/>
    <property type="match status" value="1"/>
</dbReference>
<dbReference type="InterPro" id="IPR008993">
    <property type="entry name" value="TIMP-like_OB-fold"/>
</dbReference>
<dbReference type="FunFam" id="2.10.25.10:FF:000048">
    <property type="entry name" value="Netrin 3"/>
    <property type="match status" value="1"/>
</dbReference>
<dbReference type="SMART" id="SM00643">
    <property type="entry name" value="C345C"/>
    <property type="match status" value="1"/>
</dbReference>
<evidence type="ECO:0000256" key="7">
    <source>
        <dbReference type="ARBA" id="ARBA00023180"/>
    </source>
</evidence>
<gene>
    <name evidence="14" type="primary">20195246</name>
    <name evidence="13" type="ORF">HELRODRAFT_111195</name>
</gene>
<feature type="domain" description="Laminin EGF-like" evidence="10">
    <location>
        <begin position="408"/>
        <end position="457"/>
    </location>
</feature>
<evidence type="ECO:0000256" key="9">
    <source>
        <dbReference type="PROSITE-ProRule" id="PRU00460"/>
    </source>
</evidence>
<dbReference type="RefSeq" id="XP_009016507.1">
    <property type="nucleotide sequence ID" value="XM_009018259.1"/>
</dbReference>
<dbReference type="InterPro" id="IPR001134">
    <property type="entry name" value="Netrin_domain"/>
</dbReference>
<dbReference type="GO" id="GO:0009887">
    <property type="term" value="P:animal organ morphogenesis"/>
    <property type="evidence" value="ECO:0000318"/>
    <property type="project" value="GO_Central"/>
</dbReference>
<feature type="domain" description="Laminin N-terminal" evidence="12">
    <location>
        <begin position="36"/>
        <end position="275"/>
    </location>
</feature>
<dbReference type="FunFam" id="2.10.25.10:FF:000081">
    <property type="entry name" value="Netrin 1"/>
    <property type="match status" value="1"/>
</dbReference>
<feature type="disulfide bond" evidence="9">
    <location>
        <begin position="429"/>
        <end position="438"/>
    </location>
</feature>
<feature type="disulfide bond" evidence="9">
    <location>
        <begin position="408"/>
        <end position="420"/>
    </location>
</feature>
<evidence type="ECO:0000313" key="13">
    <source>
        <dbReference type="EMBL" id="ESO05192.1"/>
    </source>
</evidence>
<dbReference type="CTD" id="20195246"/>
<dbReference type="Pfam" id="PF00053">
    <property type="entry name" value="EGF_laminin"/>
    <property type="match status" value="2"/>
</dbReference>
<dbReference type="InterPro" id="IPR056863">
    <property type="entry name" value="LMN_ATRN_NET-like_EGF"/>
</dbReference>
<dbReference type="Pfam" id="PF24973">
    <property type="entry name" value="EGF_LMN_ATRN"/>
    <property type="match status" value="1"/>
</dbReference>
<evidence type="ECO:0000256" key="8">
    <source>
        <dbReference type="ARBA" id="ARBA00023292"/>
    </source>
</evidence>
<evidence type="ECO:0000259" key="12">
    <source>
        <dbReference type="PROSITE" id="PS51117"/>
    </source>
</evidence>
<dbReference type="InterPro" id="IPR002049">
    <property type="entry name" value="LE_dom"/>
</dbReference>
<dbReference type="Gene3D" id="2.40.50.120">
    <property type="match status" value="1"/>
</dbReference>
<dbReference type="AlphaFoldDB" id="T1EF94"/>
<feature type="disulfide bond" evidence="9">
    <location>
        <begin position="441"/>
        <end position="455"/>
    </location>
</feature>
<dbReference type="Pfam" id="PF01759">
    <property type="entry name" value="NTR"/>
    <property type="match status" value="1"/>
</dbReference>
<accession>T1EF94</accession>
<keyword evidence="6 9" id="KW-1015">Disulfide bond</keyword>
<dbReference type="EMBL" id="KB096365">
    <property type="protein sequence ID" value="ESO05192.1"/>
    <property type="molecule type" value="Genomic_DNA"/>
</dbReference>
<evidence type="ECO:0000313" key="14">
    <source>
        <dbReference type="EnsemblMetazoa" id="HelroP111195"/>
    </source>
</evidence>
<dbReference type="GO" id="GO:0016358">
    <property type="term" value="P:dendrite development"/>
    <property type="evidence" value="ECO:0000318"/>
    <property type="project" value="GO_Central"/>
</dbReference>
<dbReference type="SUPFAM" id="SSF50242">
    <property type="entry name" value="TIMP-like"/>
    <property type="match status" value="1"/>
</dbReference>
<dbReference type="InterPro" id="IPR008979">
    <property type="entry name" value="Galactose-bd-like_sf"/>
</dbReference>
<dbReference type="GO" id="GO:0005576">
    <property type="term" value="C:extracellular region"/>
    <property type="evidence" value="ECO:0007669"/>
    <property type="project" value="UniProtKB-SubCell"/>
</dbReference>
<dbReference type="PROSITE" id="PS51117">
    <property type="entry name" value="LAMININ_NTER"/>
    <property type="match status" value="1"/>
</dbReference>
<keyword evidence="8 9" id="KW-0424">Laminin EGF-like domain</keyword>
<reference evidence="15" key="1">
    <citation type="submission" date="2012-12" db="EMBL/GenBank/DDBJ databases">
        <authorList>
            <person name="Hellsten U."/>
            <person name="Grimwood J."/>
            <person name="Chapman J.A."/>
            <person name="Shapiro H."/>
            <person name="Aerts A."/>
            <person name="Otillar R.P."/>
            <person name="Terry A.Y."/>
            <person name="Boore J.L."/>
            <person name="Simakov O."/>
            <person name="Marletaz F."/>
            <person name="Cho S.-J."/>
            <person name="Edsinger-Gonzales E."/>
            <person name="Havlak P."/>
            <person name="Kuo D.-H."/>
            <person name="Larsson T."/>
            <person name="Lv J."/>
            <person name="Arendt D."/>
            <person name="Savage R."/>
            <person name="Osoegawa K."/>
            <person name="de Jong P."/>
            <person name="Lindberg D.R."/>
            <person name="Seaver E.C."/>
            <person name="Weisblat D.A."/>
            <person name="Putnam N.H."/>
            <person name="Grigoriev I.V."/>
            <person name="Rokhsar D.S."/>
        </authorList>
    </citation>
    <scope>NUCLEOTIDE SEQUENCE</scope>
</reference>
<dbReference type="PROSITE" id="PS50027">
    <property type="entry name" value="EGF_LAM_2"/>
    <property type="match status" value="1"/>
</dbReference>
<evidence type="ECO:0000256" key="4">
    <source>
        <dbReference type="ARBA" id="ARBA00022729"/>
    </source>
</evidence>
<dbReference type="OrthoDB" id="5984158at2759"/>
<dbReference type="FunCoup" id="T1EF94">
    <property type="interactions" value="59"/>
</dbReference>
<dbReference type="SMART" id="SM00180">
    <property type="entry name" value="EGF_Lam"/>
    <property type="match status" value="3"/>
</dbReference>
<keyword evidence="15" id="KW-1185">Reference proteome</keyword>
<evidence type="ECO:0000256" key="2">
    <source>
        <dbReference type="ARBA" id="ARBA00015919"/>
    </source>
</evidence>
<organism evidence="14 15">
    <name type="scientific">Helobdella robusta</name>
    <name type="common">Californian leech</name>
    <dbReference type="NCBI Taxonomy" id="6412"/>
    <lineage>
        <taxon>Eukaryota</taxon>
        <taxon>Metazoa</taxon>
        <taxon>Spiralia</taxon>
        <taxon>Lophotrochozoa</taxon>
        <taxon>Annelida</taxon>
        <taxon>Clitellata</taxon>
        <taxon>Hirudinea</taxon>
        <taxon>Rhynchobdellida</taxon>
        <taxon>Glossiphoniidae</taxon>
        <taxon>Helobdella</taxon>
    </lineage>
</organism>
<dbReference type="EMBL" id="AMQM01003891">
    <property type="status" value="NOT_ANNOTATED_CDS"/>
    <property type="molecule type" value="Genomic_DNA"/>
</dbReference>
<dbReference type="SMART" id="SM00136">
    <property type="entry name" value="LamNT"/>
    <property type="match status" value="1"/>
</dbReference>
<evidence type="ECO:0000313" key="15">
    <source>
        <dbReference type="Proteomes" id="UP000015101"/>
    </source>
</evidence>
<dbReference type="InterPro" id="IPR008211">
    <property type="entry name" value="Laminin_N"/>
</dbReference>
<evidence type="ECO:0000259" key="11">
    <source>
        <dbReference type="PROSITE" id="PS50189"/>
    </source>
</evidence>
<evidence type="ECO:0000256" key="5">
    <source>
        <dbReference type="ARBA" id="ARBA00022737"/>
    </source>
</evidence>
<dbReference type="Gene3D" id="2.10.25.10">
    <property type="entry name" value="Laminin"/>
    <property type="match status" value="2"/>
</dbReference>
<dbReference type="STRING" id="6412.T1EF94"/>
<dbReference type="eggNOG" id="KOG3512">
    <property type="taxonomic scope" value="Eukaryota"/>
</dbReference>
<feature type="domain" description="NTR" evidence="11">
    <location>
        <begin position="483"/>
        <end position="605"/>
    </location>
</feature>
<sequence length="605" mass="68148">MRLLSQPSNIFSQAEHIGIFSNQDMENIDPCYDEGRAIKCTADFVNVAFERPIVATSTCGESNRMSRHCQPLSNKQGQVTSKSCFLCDKSSSRRQHPPSYLTDLNNSNNLTCWVSENNVQYPKNVSLTLHIGKKFEITYVSLQFCSMRPESMAVYKSVDNGKTWIPFQFYSTHCQQMYNKQPKAIISKANEQEALCTDPFVGTSDSNSAGSGSRLAFVALEGRPSAHYFDNSPVLQDWVTATDIRVTFNRLAIAQDEAFKESHYYSLSDFAVGGRCKCNGHASRCFVQGESLLLHSGLDKEASSKLVCECRHNTAGNDCEKCKPFYSDRPWARATDRGAHECIACNCNQHSRHCRFNKKLYLLSGRKSGGTCVRCRHNTAGRHCHYCAEGYFRDLNKPITHPTACLACECHSIGALGQSCNQTTGQCQCKKGVIGLKCDRCGKGFQQSKSPIAPCIKIARFQDSRRSTRRRDGDNDDADMNRCGNCNKRLKKFTTKQFCKKDFAIHTRVTSREIIGDWAKFTVQIYNVFKVSRDRLRRGPETVWVSVKDLNCKCPKLRVSRNYLVVARDSSSSRGGIILDKSSLVVGWSERLSERVRRVTMSHKC</sequence>
<evidence type="ECO:0000256" key="3">
    <source>
        <dbReference type="ARBA" id="ARBA00022525"/>
    </source>
</evidence>
<dbReference type="CDD" id="cd00055">
    <property type="entry name" value="EGF_Lam"/>
    <property type="match status" value="3"/>
</dbReference>
<reference evidence="14" key="3">
    <citation type="submission" date="2015-06" db="UniProtKB">
        <authorList>
            <consortium name="EnsemblMetazoa"/>
        </authorList>
    </citation>
    <scope>IDENTIFICATION</scope>
</reference>
<dbReference type="HOGENOM" id="CLU_018213_2_0_1"/>
<dbReference type="PANTHER" id="PTHR10574:SF365">
    <property type="entry name" value="NETRIN-A-RELATED"/>
    <property type="match status" value="1"/>
</dbReference>
<dbReference type="PROSITE" id="PS01248">
    <property type="entry name" value="EGF_LAM_1"/>
    <property type="match status" value="2"/>
</dbReference>
<dbReference type="CDD" id="cd03579">
    <property type="entry name" value="NTR_netrin-1_like"/>
    <property type="match status" value="1"/>
</dbReference>
<name>T1EF94_HELRO</name>